<proteinExistence type="predicted"/>
<dbReference type="AlphaFoldDB" id="A0A196S5W3"/>
<dbReference type="Pfam" id="PF15054">
    <property type="entry name" value="DUF4535"/>
    <property type="match status" value="1"/>
</dbReference>
<dbReference type="EMBL" id="LXWW01000543">
    <property type="protein sequence ID" value="OAO12458.1"/>
    <property type="molecule type" value="Genomic_DNA"/>
</dbReference>
<name>A0A196S5W3_BLAHN</name>
<dbReference type="InterPro" id="IPR027854">
    <property type="entry name" value="STMP1"/>
</dbReference>
<dbReference type="Proteomes" id="UP000078348">
    <property type="component" value="Unassembled WGS sequence"/>
</dbReference>
<sequence length="54" mass="6237">MNSFLVGSLSFIAGLYVDQNYNVPDIKYWVKHAEDVITIIEKKYRKKKGDGDDN</sequence>
<organism evidence="1 2">
    <name type="scientific">Blastocystis sp. subtype 1 (strain ATCC 50177 / NandII)</name>
    <dbReference type="NCBI Taxonomy" id="478820"/>
    <lineage>
        <taxon>Eukaryota</taxon>
        <taxon>Sar</taxon>
        <taxon>Stramenopiles</taxon>
        <taxon>Bigyra</taxon>
        <taxon>Opalozoa</taxon>
        <taxon>Opalinata</taxon>
        <taxon>Blastocystidae</taxon>
        <taxon>Blastocystis</taxon>
    </lineage>
</organism>
<protein>
    <submittedName>
        <fullName evidence="1">Uncharacterized protein</fullName>
    </submittedName>
</protein>
<reference evidence="1 2" key="1">
    <citation type="submission" date="2016-05" db="EMBL/GenBank/DDBJ databases">
        <title>Nuclear genome of Blastocystis sp. subtype 1 NandII.</title>
        <authorList>
            <person name="Gentekaki E."/>
            <person name="Curtis B."/>
            <person name="Stairs C."/>
            <person name="Eme L."/>
            <person name="Herman E."/>
            <person name="Klimes V."/>
            <person name="Arias M.C."/>
            <person name="Elias M."/>
            <person name="Hilliou F."/>
            <person name="Klute M."/>
            <person name="Malik S.-B."/>
            <person name="Pightling A."/>
            <person name="Rachubinski R."/>
            <person name="Salas D."/>
            <person name="Schlacht A."/>
            <person name="Suga H."/>
            <person name="Archibald J."/>
            <person name="Ball S.G."/>
            <person name="Clark G."/>
            <person name="Dacks J."/>
            <person name="Van Der Giezen M."/>
            <person name="Tsaousis A."/>
            <person name="Roger A."/>
        </authorList>
    </citation>
    <scope>NUCLEOTIDE SEQUENCE [LARGE SCALE GENOMIC DNA]</scope>
    <source>
        <strain evidence="2">ATCC 50177 / NandII</strain>
    </source>
</reference>
<evidence type="ECO:0000313" key="1">
    <source>
        <dbReference type="EMBL" id="OAO12458.1"/>
    </source>
</evidence>
<dbReference type="OrthoDB" id="2012160at2759"/>
<comment type="caution">
    <text evidence="1">The sequence shown here is derived from an EMBL/GenBank/DDBJ whole genome shotgun (WGS) entry which is preliminary data.</text>
</comment>
<keyword evidence="2" id="KW-1185">Reference proteome</keyword>
<evidence type="ECO:0000313" key="2">
    <source>
        <dbReference type="Proteomes" id="UP000078348"/>
    </source>
</evidence>
<accession>A0A196S5W3</accession>
<gene>
    <name evidence="1" type="ORF">AV274_5813</name>
</gene>